<dbReference type="AlphaFoldDB" id="A0A124G071"/>
<dbReference type="CDD" id="cd02980">
    <property type="entry name" value="TRX_Fd_family"/>
    <property type="match status" value="1"/>
</dbReference>
<dbReference type="InterPro" id="IPR001949">
    <property type="entry name" value="NADH-UbQ_OxRdtase_51kDa_CS"/>
</dbReference>
<dbReference type="PATRIC" id="fig|1635277.3.peg.539"/>
<dbReference type="PROSITE" id="PS00645">
    <property type="entry name" value="COMPLEX1_51K_2"/>
    <property type="match status" value="1"/>
</dbReference>
<organism evidence="7 8">
    <name type="scientific">candidate division TA06 bacterium 34_109</name>
    <dbReference type="NCBI Taxonomy" id="1635277"/>
    <lineage>
        <taxon>Bacteria</taxon>
        <taxon>Bacteria division TA06</taxon>
    </lineage>
</organism>
<dbReference type="Gene3D" id="1.20.1440.230">
    <property type="entry name" value="NADH-ubiquinone oxidoreductase 51kDa subunit, iron-sulphur binding domain"/>
    <property type="match status" value="1"/>
</dbReference>
<gene>
    <name evidence="7" type="ORF">XE03_1422</name>
</gene>
<dbReference type="Pfam" id="PF01512">
    <property type="entry name" value="Complex1_51K"/>
    <property type="match status" value="1"/>
</dbReference>
<dbReference type="InterPro" id="IPR011538">
    <property type="entry name" value="Nuo51_FMN-bd"/>
</dbReference>
<proteinExistence type="inferred from homology"/>
<dbReference type="PROSITE" id="PS00644">
    <property type="entry name" value="COMPLEX1_51K_1"/>
    <property type="match status" value="1"/>
</dbReference>
<evidence type="ECO:0000256" key="5">
    <source>
        <dbReference type="ARBA" id="ARBA00023014"/>
    </source>
</evidence>
<dbReference type="InterPro" id="IPR036249">
    <property type="entry name" value="Thioredoxin-like_sf"/>
</dbReference>
<evidence type="ECO:0000256" key="2">
    <source>
        <dbReference type="ARBA" id="ARBA00022485"/>
    </source>
</evidence>
<sequence>MAKIFRSHILVSIDPETLLAGAKGIFEKLKKEIENAGLSDEIMVAQTGNLGISGKGVVLVVYPEGVYYVNVKSEDVERIVKEHLLKGRIVKDLLFTGEVIKGETVTLERPKEERIVLKGSGEIDPENIEEYIGIGGFEALGKVLFEMKPEDVVKEVKDSGLRGRGGAGFPTGLKWSFTAPLKGEKYIICNADEGEPGTFKDRLIMEGVPYRLIEGMTIAGYAVGATKGFIYIRGEYDLSIKMVENAIKKCKEYNLLGKNILESNFSFDIEVRKGAGAYVCGEETALIESMEGKRGNPRNKPPFPGVKGFRQNPSVVNNVETLTNVPEICRNGSKWYRSFGTEKCPGTKVYTLMGDILYPGLIEVPMGTTLKDIIFKYGGGLKEGKKFKAALIGGAAGAFISEEGFDVKMDFDSLGEYAAVLGSGAILVLSEDRNAVETLDSILQFFKHESCGKCSPCRIGTKQLAMNSKNILKGRATIEDWERMKELSYIMKLTSFCPLGQSPYIPINSFSKYLEDEVKKMLNK</sequence>
<dbReference type="PANTHER" id="PTHR43578">
    <property type="entry name" value="NADH-QUINONE OXIDOREDUCTASE SUBUNIT F"/>
    <property type="match status" value="1"/>
</dbReference>
<dbReference type="Gene3D" id="6.10.250.1450">
    <property type="match status" value="1"/>
</dbReference>
<comment type="similarity">
    <text evidence="1">Belongs to the complex I 51 kDa subunit family.</text>
</comment>
<keyword evidence="3" id="KW-0479">Metal-binding</keyword>
<evidence type="ECO:0000313" key="7">
    <source>
        <dbReference type="EMBL" id="KUK86546.1"/>
    </source>
</evidence>
<keyword evidence="4" id="KW-0408">Iron</keyword>
<dbReference type="GO" id="GO:0008137">
    <property type="term" value="F:NADH dehydrogenase (ubiquinone) activity"/>
    <property type="evidence" value="ECO:0007669"/>
    <property type="project" value="InterPro"/>
</dbReference>
<accession>A0A124G071</accession>
<dbReference type="GO" id="GO:0051539">
    <property type="term" value="F:4 iron, 4 sulfur cluster binding"/>
    <property type="evidence" value="ECO:0007669"/>
    <property type="project" value="UniProtKB-KW"/>
</dbReference>
<dbReference type="EMBL" id="LGGX01000016">
    <property type="protein sequence ID" value="KUK86546.1"/>
    <property type="molecule type" value="Genomic_DNA"/>
</dbReference>
<dbReference type="Gene3D" id="3.40.30.10">
    <property type="entry name" value="Glutaredoxin"/>
    <property type="match status" value="1"/>
</dbReference>
<keyword evidence="2" id="KW-0004">4Fe-4S</keyword>
<reference evidence="8" key="1">
    <citation type="journal article" date="2015" name="MBio">
        <title>Genome-Resolved Metagenomic Analysis Reveals Roles for Candidate Phyla and Other Microbial Community Members in Biogeochemical Transformations in Oil Reservoirs.</title>
        <authorList>
            <person name="Hu P."/>
            <person name="Tom L."/>
            <person name="Singh A."/>
            <person name="Thomas B.C."/>
            <person name="Baker B.J."/>
            <person name="Piceno Y.M."/>
            <person name="Andersen G.L."/>
            <person name="Banfield J.F."/>
        </authorList>
    </citation>
    <scope>NUCLEOTIDE SEQUENCE [LARGE SCALE GENOMIC DNA]</scope>
</reference>
<keyword evidence="7" id="KW-0830">Ubiquinone</keyword>
<dbReference type="FunFam" id="3.40.50.11540:FF:000001">
    <property type="entry name" value="NADH dehydrogenase [ubiquinone] flavoprotein 1, mitochondrial"/>
    <property type="match status" value="1"/>
</dbReference>
<dbReference type="SMART" id="SM00928">
    <property type="entry name" value="NADH_4Fe-4S"/>
    <property type="match status" value="1"/>
</dbReference>
<dbReference type="SUPFAM" id="SSF52833">
    <property type="entry name" value="Thioredoxin-like"/>
    <property type="match status" value="1"/>
</dbReference>
<evidence type="ECO:0000256" key="3">
    <source>
        <dbReference type="ARBA" id="ARBA00022723"/>
    </source>
</evidence>
<dbReference type="Gene3D" id="3.10.20.600">
    <property type="match status" value="1"/>
</dbReference>
<dbReference type="SUPFAM" id="SSF140490">
    <property type="entry name" value="Nqo1C-terminal domain-like"/>
    <property type="match status" value="1"/>
</dbReference>
<dbReference type="Proteomes" id="UP000053467">
    <property type="component" value="Unassembled WGS sequence"/>
</dbReference>
<dbReference type="Pfam" id="PF10589">
    <property type="entry name" value="NADH_4Fe-4S"/>
    <property type="match status" value="1"/>
</dbReference>
<dbReference type="GO" id="GO:0046872">
    <property type="term" value="F:metal ion binding"/>
    <property type="evidence" value="ECO:0007669"/>
    <property type="project" value="UniProtKB-KW"/>
</dbReference>
<name>A0A124G071_UNCT6</name>
<dbReference type="SUPFAM" id="SSF142019">
    <property type="entry name" value="Nqo1 FMN-binding domain-like"/>
    <property type="match status" value="1"/>
</dbReference>
<protein>
    <submittedName>
        <fullName evidence="7">NADH:ubiquinone oxidoreductase, nadh-binding (51 kd) subunit</fullName>
    </submittedName>
</protein>
<dbReference type="SUPFAM" id="SSF142984">
    <property type="entry name" value="Nqo1 middle domain-like"/>
    <property type="match status" value="1"/>
</dbReference>
<dbReference type="GO" id="GO:0010181">
    <property type="term" value="F:FMN binding"/>
    <property type="evidence" value="ECO:0007669"/>
    <property type="project" value="InterPro"/>
</dbReference>
<evidence type="ECO:0000256" key="4">
    <source>
        <dbReference type="ARBA" id="ARBA00023004"/>
    </source>
</evidence>
<dbReference type="Gene3D" id="3.40.50.11540">
    <property type="entry name" value="NADH-ubiquinone oxidoreductase 51kDa subunit"/>
    <property type="match status" value="1"/>
</dbReference>
<evidence type="ECO:0000313" key="8">
    <source>
        <dbReference type="Proteomes" id="UP000053467"/>
    </source>
</evidence>
<dbReference type="InterPro" id="IPR019575">
    <property type="entry name" value="Nuop51_4Fe4S-bd"/>
</dbReference>
<keyword evidence="5" id="KW-0411">Iron-sulfur</keyword>
<dbReference type="InterPro" id="IPR037207">
    <property type="entry name" value="Nuop51_4Fe4S-bd_sf"/>
</dbReference>
<comment type="caution">
    <text evidence="7">The sequence shown here is derived from an EMBL/GenBank/DDBJ whole genome shotgun (WGS) entry which is preliminary data.</text>
</comment>
<evidence type="ECO:0000256" key="1">
    <source>
        <dbReference type="ARBA" id="ARBA00007523"/>
    </source>
</evidence>
<dbReference type="InterPro" id="IPR037225">
    <property type="entry name" value="Nuo51_FMN-bd_sf"/>
</dbReference>
<feature type="domain" description="NADH-ubiquinone oxidoreductase 51kDa subunit iron-sulphur binding" evidence="6">
    <location>
        <begin position="436"/>
        <end position="481"/>
    </location>
</feature>
<evidence type="ECO:0000259" key="6">
    <source>
        <dbReference type="SMART" id="SM00928"/>
    </source>
</evidence>
<dbReference type="PANTHER" id="PTHR43578:SF3">
    <property type="entry name" value="NADH-QUINONE OXIDOREDUCTASE SUBUNIT F"/>
    <property type="match status" value="1"/>
</dbReference>